<feature type="domain" description="DUF4469" evidence="1">
    <location>
        <begin position="127"/>
        <end position="222"/>
    </location>
</feature>
<dbReference type="Pfam" id="PF14848">
    <property type="entry name" value="HU-DNA_bdg"/>
    <property type="match status" value="1"/>
</dbReference>
<dbReference type="Gene3D" id="2.70.50.70">
    <property type="match status" value="1"/>
</dbReference>
<reference evidence="3 4" key="1">
    <citation type="submission" date="2019-09" db="EMBL/GenBank/DDBJ databases">
        <authorList>
            <person name="Cao W.R."/>
        </authorList>
    </citation>
    <scope>NUCLEOTIDE SEQUENCE [LARGE SCALE GENOMIC DNA]</scope>
    <source>
        <strain evidence="4">a4</strain>
    </source>
</reference>
<dbReference type="InterPro" id="IPR049893">
    <property type="entry name" value="Bvu_2165-like_IHF-HU-DNA_bdg"/>
</dbReference>
<name>A0A7J5AQT4_9FLAO</name>
<dbReference type="Pfam" id="PF14734">
    <property type="entry name" value="DUF4469"/>
    <property type="match status" value="1"/>
</dbReference>
<feature type="domain" description="Bvu-2165-like IHF-HU-like DNA-binding" evidence="2">
    <location>
        <begin position="1"/>
        <end position="118"/>
    </location>
</feature>
<accession>A0A7J5AQT4</accession>
<comment type="caution">
    <text evidence="3">The sequence shown here is derived from an EMBL/GenBank/DDBJ whole genome shotgun (WGS) entry which is preliminary data.</text>
</comment>
<dbReference type="Proteomes" id="UP000467305">
    <property type="component" value="Unassembled WGS sequence"/>
</dbReference>
<organism evidence="3 4">
    <name type="scientific">Tenacibaculum aiptasiae</name>
    <dbReference type="NCBI Taxonomy" id="426481"/>
    <lineage>
        <taxon>Bacteria</taxon>
        <taxon>Pseudomonadati</taxon>
        <taxon>Bacteroidota</taxon>
        <taxon>Flavobacteriia</taxon>
        <taxon>Flavobacteriales</taxon>
        <taxon>Flavobacteriaceae</taxon>
        <taxon>Tenacibaculum</taxon>
    </lineage>
</organism>
<dbReference type="CDD" id="cd12843">
    <property type="entry name" value="Bvu_2165_C_like"/>
    <property type="match status" value="1"/>
</dbReference>
<gene>
    <name evidence="3" type="ORF">F7018_06660</name>
</gene>
<dbReference type="RefSeq" id="WP_150899233.1">
    <property type="nucleotide sequence ID" value="NZ_WAAU01000008.1"/>
</dbReference>
<protein>
    <submittedName>
        <fullName evidence="3">DUF4469 domain-containing protein</fullName>
    </submittedName>
</protein>
<evidence type="ECO:0000313" key="4">
    <source>
        <dbReference type="Proteomes" id="UP000467305"/>
    </source>
</evidence>
<proteinExistence type="predicted"/>
<dbReference type="OrthoDB" id="1095435at2"/>
<evidence type="ECO:0000313" key="3">
    <source>
        <dbReference type="EMBL" id="KAB1159989.1"/>
    </source>
</evidence>
<sequence length="233" mass="26086">MKYYLSENKLTDEDNYLARVLVERTIDQDMLITKMLRKRNLVSKTDIVAVLNSYYEEVIQCINDGDNITLPIANISYSITGVFDTDEDSFTDDKHKLQINLNGGRLIKDLAENIPLKKVSPPPASTEITHVKDIKSDTVNTSITSEGVFELRGSRLRIDGEHADIGLYFVAEDNTETKVEHLVVNGLTKIIAQAPTLTSGDYRIRIKTQATANSGVYLKEVRITDTTFSINVA</sequence>
<dbReference type="AlphaFoldDB" id="A0A7J5AQT4"/>
<dbReference type="EMBL" id="WAAU01000008">
    <property type="protein sequence ID" value="KAB1159989.1"/>
    <property type="molecule type" value="Genomic_DNA"/>
</dbReference>
<dbReference type="InterPro" id="IPR027824">
    <property type="entry name" value="DUF4469"/>
</dbReference>
<evidence type="ECO:0000259" key="2">
    <source>
        <dbReference type="Pfam" id="PF14848"/>
    </source>
</evidence>
<keyword evidence="4" id="KW-1185">Reference proteome</keyword>
<evidence type="ECO:0000259" key="1">
    <source>
        <dbReference type="Pfam" id="PF14734"/>
    </source>
</evidence>